<evidence type="ECO:0000256" key="2">
    <source>
        <dbReference type="ARBA" id="ARBA00010529"/>
    </source>
</evidence>
<dbReference type="InterPro" id="IPR020816">
    <property type="entry name" value="Histone-like_DNA-bd_CS"/>
</dbReference>
<dbReference type="PANTHER" id="PTHR33175">
    <property type="entry name" value="DNA-BINDING PROTEIN HU"/>
    <property type="match status" value="1"/>
</dbReference>
<dbReference type="STRING" id="1034943.BN59_01937"/>
<gene>
    <name evidence="6" type="primary">hupB</name>
    <name evidence="6" type="ORF">BN59_01937</name>
</gene>
<dbReference type="Pfam" id="PF00216">
    <property type="entry name" value="Bac_DNA_binding"/>
    <property type="match status" value="1"/>
</dbReference>
<dbReference type="SMART" id="SM00411">
    <property type="entry name" value="BHL"/>
    <property type="match status" value="1"/>
</dbReference>
<keyword evidence="3" id="KW-0226">DNA condensation</keyword>
<evidence type="ECO:0000256" key="5">
    <source>
        <dbReference type="RuleBase" id="RU003939"/>
    </source>
</evidence>
<protein>
    <submittedName>
        <fullName evidence="6">DNA-binding protein HU-beta</fullName>
    </submittedName>
</protein>
<dbReference type="InterPro" id="IPR000119">
    <property type="entry name" value="Hist_DNA-bd"/>
</dbReference>
<dbReference type="CDD" id="cd13831">
    <property type="entry name" value="HU"/>
    <property type="match status" value="1"/>
</dbReference>
<dbReference type="Proteomes" id="UP000044071">
    <property type="component" value="Unassembled WGS sequence"/>
</dbReference>
<sequence>MNKSELIDAIASGSGVTKADASRVLDTFMITVTDALRSGDQVVLPGFGSFSTGNRSARTGRNPQTGAKIEIKASRVAKFKAGKSLKEAVQEA</sequence>
<evidence type="ECO:0000256" key="1">
    <source>
        <dbReference type="ARBA" id="ARBA00003819"/>
    </source>
</evidence>
<dbReference type="OrthoDB" id="9799835at2"/>
<comment type="function">
    <text evidence="1">Histone-like DNA-binding protein which is capable of wrapping DNA to stabilize it, and thus to prevent its denaturation under extreme environmental conditions.</text>
</comment>
<proteinExistence type="inferred from homology"/>
<comment type="similarity">
    <text evidence="2 5">Belongs to the bacterial histone-like protein family.</text>
</comment>
<name>A0A078KXD9_9GAMM</name>
<evidence type="ECO:0000256" key="3">
    <source>
        <dbReference type="ARBA" id="ARBA00023067"/>
    </source>
</evidence>
<evidence type="ECO:0000256" key="4">
    <source>
        <dbReference type="ARBA" id="ARBA00023125"/>
    </source>
</evidence>
<evidence type="ECO:0000313" key="7">
    <source>
        <dbReference type="Proteomes" id="UP000044071"/>
    </source>
</evidence>
<dbReference type="GO" id="GO:0003677">
    <property type="term" value="F:DNA binding"/>
    <property type="evidence" value="ECO:0007669"/>
    <property type="project" value="UniProtKB-KW"/>
</dbReference>
<dbReference type="GO" id="GO:0030527">
    <property type="term" value="F:structural constituent of chromatin"/>
    <property type="evidence" value="ECO:0007669"/>
    <property type="project" value="InterPro"/>
</dbReference>
<keyword evidence="4 6" id="KW-0238">DNA-binding</keyword>
<dbReference type="GO" id="GO:0005829">
    <property type="term" value="C:cytosol"/>
    <property type="evidence" value="ECO:0007669"/>
    <property type="project" value="TreeGrafter"/>
</dbReference>
<evidence type="ECO:0000313" key="6">
    <source>
        <dbReference type="EMBL" id="CDZ77651.1"/>
    </source>
</evidence>
<organism evidence="6 7">
    <name type="scientific">Legionella massiliensis</name>
    <dbReference type="NCBI Taxonomy" id="1034943"/>
    <lineage>
        <taxon>Bacteria</taxon>
        <taxon>Pseudomonadati</taxon>
        <taxon>Pseudomonadota</taxon>
        <taxon>Gammaproteobacteria</taxon>
        <taxon>Legionellales</taxon>
        <taxon>Legionellaceae</taxon>
        <taxon>Legionella</taxon>
    </lineage>
</organism>
<dbReference type="PANTHER" id="PTHR33175:SF3">
    <property type="entry name" value="DNA-BINDING PROTEIN HU-BETA"/>
    <property type="match status" value="1"/>
</dbReference>
<dbReference type="EMBL" id="CCSB01000002">
    <property type="protein sequence ID" value="CDZ77651.1"/>
    <property type="molecule type" value="Genomic_DNA"/>
</dbReference>
<dbReference type="Gene3D" id="4.10.520.10">
    <property type="entry name" value="IHF-like DNA-binding proteins"/>
    <property type="match status" value="1"/>
</dbReference>
<reference evidence="6 7" key="1">
    <citation type="submission" date="2014-06" db="EMBL/GenBank/DDBJ databases">
        <authorList>
            <person name="Urmite Genomes Urmite Genomes"/>
        </authorList>
    </citation>
    <scope>NUCLEOTIDE SEQUENCE [LARGE SCALE GENOMIC DNA]</scope>
</reference>
<dbReference type="GO" id="GO:0030261">
    <property type="term" value="P:chromosome condensation"/>
    <property type="evidence" value="ECO:0007669"/>
    <property type="project" value="UniProtKB-KW"/>
</dbReference>
<dbReference type="PROSITE" id="PS00045">
    <property type="entry name" value="HISTONE_LIKE"/>
    <property type="match status" value="1"/>
</dbReference>
<dbReference type="PRINTS" id="PR01727">
    <property type="entry name" value="DNABINDINGHU"/>
</dbReference>
<keyword evidence="7" id="KW-1185">Reference proteome</keyword>
<accession>A0A078KXD9</accession>
<dbReference type="AlphaFoldDB" id="A0A078KXD9"/>
<dbReference type="RefSeq" id="WP_043874152.1">
    <property type="nucleotide sequence ID" value="NZ_CCVW01000002.1"/>
</dbReference>
<dbReference type="InterPro" id="IPR010992">
    <property type="entry name" value="IHF-like_DNA-bd_dom_sf"/>
</dbReference>
<dbReference type="eggNOG" id="COG0776">
    <property type="taxonomic scope" value="Bacteria"/>
</dbReference>
<dbReference type="SUPFAM" id="SSF47729">
    <property type="entry name" value="IHF-like DNA-binding proteins"/>
    <property type="match status" value="1"/>
</dbReference>